<dbReference type="Proteomes" id="UP000699042">
    <property type="component" value="Unassembled WGS sequence"/>
</dbReference>
<evidence type="ECO:0000313" key="1">
    <source>
        <dbReference type="EMBL" id="KAG7055147.1"/>
    </source>
</evidence>
<evidence type="ECO:0000313" key="2">
    <source>
        <dbReference type="Proteomes" id="UP000699042"/>
    </source>
</evidence>
<organism evidence="1 2">
    <name type="scientific">Colletotrichum scovillei</name>
    <dbReference type="NCBI Taxonomy" id="1209932"/>
    <lineage>
        <taxon>Eukaryota</taxon>
        <taxon>Fungi</taxon>
        <taxon>Dikarya</taxon>
        <taxon>Ascomycota</taxon>
        <taxon>Pezizomycotina</taxon>
        <taxon>Sordariomycetes</taxon>
        <taxon>Hypocreomycetidae</taxon>
        <taxon>Glomerellales</taxon>
        <taxon>Glomerellaceae</taxon>
        <taxon>Colletotrichum</taxon>
        <taxon>Colletotrichum acutatum species complex</taxon>
    </lineage>
</organism>
<name>A0A9P7UJ03_9PEZI</name>
<dbReference type="AlphaFoldDB" id="A0A9P7UJ03"/>
<protein>
    <submittedName>
        <fullName evidence="1">Oxalate decarboxylase</fullName>
    </submittedName>
</protein>
<dbReference type="EMBL" id="JAESDN010000002">
    <property type="protein sequence ID" value="KAG7055147.1"/>
    <property type="molecule type" value="Genomic_DNA"/>
</dbReference>
<reference evidence="1" key="1">
    <citation type="submission" date="2021-05" db="EMBL/GenBank/DDBJ databases">
        <title>Comparative genomics of three Colletotrichum scovillei strains and genetic complementation revealed genes involved fungal growth and virulence on chili pepper.</title>
        <authorList>
            <person name="Hsieh D.-K."/>
            <person name="Chuang S.-C."/>
            <person name="Chen C.-Y."/>
            <person name="Chao Y.-T."/>
            <person name="Lu M.-Y.J."/>
            <person name="Lee M.-H."/>
            <person name="Shih M.-C."/>
        </authorList>
    </citation>
    <scope>NUCLEOTIDE SEQUENCE</scope>
    <source>
        <strain evidence="1">Coll-153</strain>
    </source>
</reference>
<gene>
    <name evidence="1" type="ORF">JMJ77_007613</name>
</gene>
<keyword evidence="2" id="KW-1185">Reference proteome</keyword>
<comment type="caution">
    <text evidence="1">The sequence shown here is derived from an EMBL/GenBank/DDBJ whole genome shotgun (WGS) entry which is preliminary data.</text>
</comment>
<proteinExistence type="predicted"/>
<sequence>MLIEPWIANRSNRVYHADQMRICFSCLRLLTNSSGTLRVCATTSGGVRASHWVKEMSTTLSDLYSSIHTKSSVSEVFSM</sequence>
<accession>A0A9P7UJ03</accession>